<keyword evidence="2" id="KW-1185">Reference proteome</keyword>
<comment type="caution">
    <text evidence="1">The sequence shown here is derived from an EMBL/GenBank/DDBJ whole genome shotgun (WGS) entry which is preliminary data.</text>
</comment>
<evidence type="ECO:0000313" key="2">
    <source>
        <dbReference type="Proteomes" id="UP001194469"/>
    </source>
</evidence>
<reference evidence="1 2" key="1">
    <citation type="submission" date="2019-08" db="EMBL/GenBank/DDBJ databases">
        <authorList>
            <person name="Luo N."/>
        </authorList>
    </citation>
    <scope>NUCLEOTIDE SEQUENCE [LARGE SCALE GENOMIC DNA]</scope>
    <source>
        <strain evidence="1 2">NCIMB 9442</strain>
    </source>
</reference>
<gene>
    <name evidence="1" type="ORF">FVW20_08150</name>
</gene>
<evidence type="ECO:0000313" key="1">
    <source>
        <dbReference type="EMBL" id="MBG3876983.1"/>
    </source>
</evidence>
<name>A0ABS0J3H3_9BACT</name>
<dbReference type="EMBL" id="VRYY01000202">
    <property type="protein sequence ID" value="MBG3876983.1"/>
    <property type="molecule type" value="Genomic_DNA"/>
</dbReference>
<protein>
    <submittedName>
        <fullName evidence="1">Uncharacterized protein</fullName>
    </submittedName>
</protein>
<sequence>MTTDALVFPDPSDDDLWAAVRADLETRFPGRYDEAAVRRAFEAVCAGEDDYLPLRALLKKVRMACMWTRPSLDGRAEGEE</sequence>
<proteinExistence type="predicted"/>
<organism evidence="1 2">
    <name type="scientific">Nitratidesulfovibrio oxamicus</name>
    <dbReference type="NCBI Taxonomy" id="32016"/>
    <lineage>
        <taxon>Bacteria</taxon>
        <taxon>Pseudomonadati</taxon>
        <taxon>Thermodesulfobacteriota</taxon>
        <taxon>Desulfovibrionia</taxon>
        <taxon>Desulfovibrionales</taxon>
        <taxon>Desulfovibrionaceae</taxon>
        <taxon>Nitratidesulfovibrio</taxon>
    </lineage>
</organism>
<accession>A0ABS0J3H3</accession>
<dbReference type="Proteomes" id="UP001194469">
    <property type="component" value="Unassembled WGS sequence"/>
</dbReference>
<dbReference type="RefSeq" id="WP_196609025.1">
    <property type="nucleotide sequence ID" value="NZ_VRYY01000202.1"/>
</dbReference>